<evidence type="ECO:0000313" key="2">
    <source>
        <dbReference type="Proteomes" id="UP000502608"/>
    </source>
</evidence>
<evidence type="ECO:0008006" key="3">
    <source>
        <dbReference type="Google" id="ProtNLM"/>
    </source>
</evidence>
<keyword evidence="2" id="KW-1185">Reference proteome</keyword>
<protein>
    <recommendedName>
        <fullName evidence="3">Haemolysin activator HlyB C-terminal domain-containing protein</fullName>
    </recommendedName>
</protein>
<dbReference type="Gene3D" id="2.40.160.50">
    <property type="entry name" value="membrane protein fhac: a member of the omp85/tpsb transporter family"/>
    <property type="match status" value="1"/>
</dbReference>
<accession>A0A6G9QR28</accession>
<organism evidence="1 2">
    <name type="scientific">Shewanella aestuarii</name>
    <dbReference type="NCBI Taxonomy" id="1028752"/>
    <lineage>
        <taxon>Bacteria</taxon>
        <taxon>Pseudomonadati</taxon>
        <taxon>Pseudomonadota</taxon>
        <taxon>Gammaproteobacteria</taxon>
        <taxon>Alteromonadales</taxon>
        <taxon>Shewanellaceae</taxon>
        <taxon>Shewanella</taxon>
    </lineage>
</organism>
<reference evidence="1 2" key="1">
    <citation type="submission" date="2020-03" db="EMBL/GenBank/DDBJ databases">
        <title>Complete genome sequence of Shewanella sp.</title>
        <authorList>
            <person name="Kim Y.-S."/>
            <person name="Kim S.-J."/>
            <person name="Jung H.-K."/>
            <person name="Kim K.-H."/>
        </authorList>
    </citation>
    <scope>NUCLEOTIDE SEQUENCE [LARGE SCALE GENOMIC DNA]</scope>
    <source>
        <strain evidence="1 2">PN3F2</strain>
    </source>
</reference>
<dbReference type="AlphaFoldDB" id="A0A6G9QR28"/>
<dbReference type="KEGG" id="saes:HBH39_16115"/>
<gene>
    <name evidence="1" type="ORF">HBH39_16115</name>
</gene>
<proteinExistence type="predicted"/>
<name>A0A6G9QR28_9GAMM</name>
<dbReference type="Proteomes" id="UP000502608">
    <property type="component" value="Chromosome"/>
</dbReference>
<dbReference type="EMBL" id="CP050313">
    <property type="protein sequence ID" value="QIR16269.1"/>
    <property type="molecule type" value="Genomic_DNA"/>
</dbReference>
<sequence>MVVSSNPIFDESKPDSFFIHRWANYLHTNTTEHTILNNLPFAEGELVSDRELAEAQRLLRREPYIRDAQITRTEKDPHATEDEGDTVLVETWDNWSLLPTVSYSKSGGNTKYSFGVKEDNLMGLGIKTDVKYKVDKDRTGYKFAFDMPLTFIKHSNISANFYDNSDGQATQLSFNKPFYSLDTQHSYGAYWTDELRNDTISQNGEDIAFFAHQINYTSVSYGYLLDKTVNDLSRITFGLVQDKHEFENLNDYPDMTLPYNRDFIYPWIGYEYLQDDYKVFNNVYLIHTNEDINLGWHHKVSIGFETNDIADGASLGYHINLSSQRGWQTDNQLLILNLAGQADIQTSKKDFYNIGLTAEYFYLISPKWTAYSKARISTSANNYLDRPFALGDETGIRGYPNDYQYGDNQWLFTAELRNYPNINLYQLAELGWAIFSDVGQAFGGPDELNEVSGIIGSIGIGARIYSSKSSYGNIAHIDIAKPFTSGAEVNSWEWRFQIKSHF</sequence>
<evidence type="ECO:0000313" key="1">
    <source>
        <dbReference type="EMBL" id="QIR16269.1"/>
    </source>
</evidence>